<evidence type="ECO:0000313" key="8">
    <source>
        <dbReference type="EMBL" id="MBJ6360755.1"/>
    </source>
</evidence>
<evidence type="ECO:0000256" key="2">
    <source>
        <dbReference type="ARBA" id="ARBA00022729"/>
    </source>
</evidence>
<evidence type="ECO:0000256" key="7">
    <source>
        <dbReference type="SAM" id="SignalP"/>
    </source>
</evidence>
<reference evidence="8" key="1">
    <citation type="submission" date="2020-12" db="EMBL/GenBank/DDBJ databases">
        <authorList>
            <person name="Huq M.A."/>
        </authorList>
    </citation>
    <scope>NUCLEOTIDE SEQUENCE</scope>
    <source>
        <strain evidence="8">MAHUQ-46</strain>
    </source>
</reference>
<evidence type="ECO:0008006" key="10">
    <source>
        <dbReference type="Google" id="ProtNLM"/>
    </source>
</evidence>
<sequence>MMKKKLKYTMSLALAICLLFSITACSSGNTKNAEPNTNSSNPKGTEGNNTDKSSNLDPLTFTISWDQQFNGVPGVQNNPVANAIKEKTGITMDIIGTDRDKLKVMLAGGDLPDIMVLPPELGKVALDGKMALPLDELLEKAPNIAKHKTALDVINARLDNQDGKHYFLPISITPDAKPYVNYSPWIGWFTRWDYFKEEGYPELKSYDDMIPMLAKQLEKHPKTDEGKKVYGLSGWTDWGLWSYYVPFIYAEGWTESTKNTVTKPDGSYVYRYAADGPFWRGVEFYNKAFRAGILDKEMFTQKYSDYQAKLKSGQLLTIHMGWELDGANTYFQSKGQTDKGFVAQVVDGATSQSYSLQSIVGANDPWIIISKNAKNPERAIAFLDYLYSVEGSSLIMNGVKGEHWDIENGKPELTDATIKAKTEDKDFTIKTGISLYGKLQGLGGSTINPETGTYIQMDLTEKYFKTKLTPLDKEYSEYYGGTFPGDAWNKLVEKGKAKNLSPAYIPALPSLQSQGDDDLAKLEANIEQILIKETPKAVMAKDEAAFQKEKERILGLVNKAGMSQADAFWKKSFEDGMKKYDDLIKSPK</sequence>
<keyword evidence="9" id="KW-1185">Reference proteome</keyword>
<dbReference type="PANTHER" id="PTHR43649:SF33">
    <property type="entry name" value="POLYGALACTURONAN_RHAMNOGALACTURONAN-BINDING PROTEIN YTCQ"/>
    <property type="match status" value="1"/>
</dbReference>
<keyword evidence="1" id="KW-1003">Cell membrane</keyword>
<feature type="region of interest" description="Disordered" evidence="6">
    <location>
        <begin position="29"/>
        <end position="57"/>
    </location>
</feature>
<feature type="signal peptide" evidence="7">
    <location>
        <begin position="1"/>
        <end position="26"/>
    </location>
</feature>
<dbReference type="Gene3D" id="3.40.190.10">
    <property type="entry name" value="Periplasmic binding protein-like II"/>
    <property type="match status" value="2"/>
</dbReference>
<comment type="caution">
    <text evidence="8">The sequence shown here is derived from an EMBL/GenBank/DDBJ whole genome shotgun (WGS) entry which is preliminary data.</text>
</comment>
<dbReference type="PANTHER" id="PTHR43649">
    <property type="entry name" value="ARABINOSE-BINDING PROTEIN-RELATED"/>
    <property type="match status" value="1"/>
</dbReference>
<dbReference type="Proteomes" id="UP000640274">
    <property type="component" value="Unassembled WGS sequence"/>
</dbReference>
<name>A0A934J5F5_9BACL</name>
<dbReference type="RefSeq" id="WP_199018303.1">
    <property type="nucleotide sequence ID" value="NZ_JAELUP010000013.1"/>
</dbReference>
<dbReference type="InterPro" id="IPR050490">
    <property type="entry name" value="Bact_solute-bd_prot1"/>
</dbReference>
<dbReference type="InterPro" id="IPR006059">
    <property type="entry name" value="SBP"/>
</dbReference>
<evidence type="ECO:0000313" key="9">
    <source>
        <dbReference type="Proteomes" id="UP000640274"/>
    </source>
</evidence>
<dbReference type="Pfam" id="PF01547">
    <property type="entry name" value="SBP_bac_1"/>
    <property type="match status" value="1"/>
</dbReference>
<protein>
    <recommendedName>
        <fullName evidence="10">ABC transporter substrate-binding protein</fullName>
    </recommendedName>
</protein>
<keyword evidence="5" id="KW-0449">Lipoprotein</keyword>
<keyword evidence="3" id="KW-0472">Membrane</keyword>
<evidence type="ECO:0000256" key="3">
    <source>
        <dbReference type="ARBA" id="ARBA00023136"/>
    </source>
</evidence>
<feature type="chain" id="PRO_5038606232" description="ABC transporter substrate-binding protein" evidence="7">
    <location>
        <begin position="27"/>
        <end position="588"/>
    </location>
</feature>
<accession>A0A934J5F5</accession>
<gene>
    <name evidence="8" type="ORF">JFN88_05390</name>
</gene>
<evidence type="ECO:0000256" key="4">
    <source>
        <dbReference type="ARBA" id="ARBA00023139"/>
    </source>
</evidence>
<dbReference type="EMBL" id="JAELUP010000013">
    <property type="protein sequence ID" value="MBJ6360755.1"/>
    <property type="molecule type" value="Genomic_DNA"/>
</dbReference>
<evidence type="ECO:0000256" key="5">
    <source>
        <dbReference type="ARBA" id="ARBA00023288"/>
    </source>
</evidence>
<dbReference type="SUPFAM" id="SSF53850">
    <property type="entry name" value="Periplasmic binding protein-like II"/>
    <property type="match status" value="1"/>
</dbReference>
<dbReference type="PROSITE" id="PS51257">
    <property type="entry name" value="PROKAR_LIPOPROTEIN"/>
    <property type="match status" value="1"/>
</dbReference>
<proteinExistence type="predicted"/>
<evidence type="ECO:0000256" key="1">
    <source>
        <dbReference type="ARBA" id="ARBA00022475"/>
    </source>
</evidence>
<dbReference type="AlphaFoldDB" id="A0A934J5F5"/>
<evidence type="ECO:0000256" key="6">
    <source>
        <dbReference type="SAM" id="MobiDB-lite"/>
    </source>
</evidence>
<keyword evidence="2 7" id="KW-0732">Signal</keyword>
<organism evidence="8 9">
    <name type="scientific">Paenibacillus roseus</name>
    <dbReference type="NCBI Taxonomy" id="2798579"/>
    <lineage>
        <taxon>Bacteria</taxon>
        <taxon>Bacillati</taxon>
        <taxon>Bacillota</taxon>
        <taxon>Bacilli</taxon>
        <taxon>Bacillales</taxon>
        <taxon>Paenibacillaceae</taxon>
        <taxon>Paenibacillus</taxon>
    </lineage>
</organism>
<keyword evidence="4" id="KW-0564">Palmitate</keyword>